<dbReference type="SUPFAM" id="SSF48452">
    <property type="entry name" value="TPR-like"/>
    <property type="match status" value="1"/>
</dbReference>
<dbReference type="OrthoDB" id="10263032at2759"/>
<keyword evidence="4" id="KW-0175">Coiled coil</keyword>
<feature type="repeat" description="TPR" evidence="3">
    <location>
        <begin position="82"/>
        <end position="115"/>
    </location>
</feature>
<dbReference type="GO" id="GO:0016740">
    <property type="term" value="F:transferase activity"/>
    <property type="evidence" value="ECO:0007669"/>
    <property type="project" value="UniProtKB-KW"/>
</dbReference>
<dbReference type="FunFam" id="1.25.40.1040:FF:000003">
    <property type="entry name" value="N-terminal acetyltransferase A, auxiliary subunit"/>
    <property type="match status" value="1"/>
</dbReference>
<evidence type="ECO:0000256" key="2">
    <source>
        <dbReference type="ARBA" id="ARBA00022803"/>
    </source>
</evidence>
<evidence type="ECO:0000256" key="5">
    <source>
        <dbReference type="SAM" id="MobiDB-lite"/>
    </source>
</evidence>
<proteinExistence type="predicted"/>
<keyword evidence="1" id="KW-0677">Repeat</keyword>
<accession>A0A835YWJ9</accession>
<evidence type="ECO:0000256" key="3">
    <source>
        <dbReference type="PROSITE-ProRule" id="PRU00339"/>
    </source>
</evidence>
<protein>
    <submittedName>
        <fullName evidence="6">Acetyltransferase 1-like protein</fullName>
    </submittedName>
</protein>
<name>A0A835YWJ9_9STRA</name>
<dbReference type="PANTHER" id="PTHR22767:SF2">
    <property type="entry name" value="N(ALPHA)-ACETYLTRANSFERASE 15_16, ISOFORM A"/>
    <property type="match status" value="1"/>
</dbReference>
<evidence type="ECO:0000256" key="4">
    <source>
        <dbReference type="SAM" id="Coils"/>
    </source>
</evidence>
<dbReference type="AlphaFoldDB" id="A0A835YWJ9"/>
<evidence type="ECO:0000313" key="6">
    <source>
        <dbReference type="EMBL" id="KAG5178429.1"/>
    </source>
</evidence>
<gene>
    <name evidence="6" type="ORF">JKP88DRAFT_270532</name>
</gene>
<feature type="region of interest" description="Disordered" evidence="5">
    <location>
        <begin position="655"/>
        <end position="699"/>
    </location>
</feature>
<evidence type="ECO:0000313" key="7">
    <source>
        <dbReference type="Proteomes" id="UP000664859"/>
    </source>
</evidence>
<dbReference type="PIRSF" id="PIRSF000422">
    <property type="entry name" value="N-terminal-AcTrfase-A_aux_su"/>
    <property type="match status" value="1"/>
</dbReference>
<dbReference type="EMBL" id="JAFCMP010000515">
    <property type="protein sequence ID" value="KAG5178429.1"/>
    <property type="molecule type" value="Genomic_DNA"/>
</dbReference>
<dbReference type="PROSITE" id="PS50005">
    <property type="entry name" value="TPR"/>
    <property type="match status" value="1"/>
</dbReference>
<sequence>MSNATDNRTLPKREADVFKSIVKCYEGKLYKKGVKAADQVLKKFPNHGETLAMKGLILSCLGKKDEAHDLVKRGLRADLKSHVCWHVFGLIHRSDKNYMEAVKCFHNALRLEPESLTILRDLAGAQVQLRELRGHMDTRLRILTLKSNYKQHWMAYAVASDLAGERETAIDVIDSFLKTMPPGSINYEDSELLLYRNYILCDSGKAEDALVHLDTIRKDIMDIGGWTMCKGQLLMATGRPADAADLFRELLERGSENYAVHRGAGPLKMFQERLLVTLNMLMLTPEQKSTLIGLYRELQEKYPKSAAARRIPLAFLEGDELMAPLEEYVQSNLRKGVPSLGNDLCSLFTIEVEGRRRVATDPKDLMGHPLLAAVCQMCDRFVTALRCASRIRDEPPSTLMWTMFLKSFLLKKQGLLDEALQVAEECIALSPEVIEMHQCKARVLKKMGAYGLAADAMDAARQLDLSDRYINNKTTKYMLRADRVPEAERTIALFTRHEGDPMYNLFEMQCSWFELEWAESHMRQGKLGLCLKKAFAVEHHFQDFVEDQVDFHTYCMRKMTLRAYVAMLKMEDTIYGHHFFRRAAALVIKAYLTIFEQPQAAASSAEPDYSGMSAADKKKAKAKARKEAKRIAAEAEAAEKAKADEDARVRKELEEAAAARARDANGEKNDDDEETGKPKKRGRHGQEIPPDDDPNGQKLAEKEPLPEAARIAGILSRQAAGHVETWALVFDVAIRRGKWLLALRAVCKGRAIAPSDPGMLRRTVELYHKLDALAEPLPERAAAVLADERADLLDGMSLADYAAAIQARAAMAATLQGRLEATRTAALLSPEDKGAAAAALVAGGLECGGVSAAACREALAVLRGEFEAQAQADAFQVLCATKFPQATAFGTQNGTSCN</sequence>
<comment type="caution">
    <text evidence="6">The sequence shown here is derived from an EMBL/GenBank/DDBJ whole genome shotgun (WGS) entry which is preliminary data.</text>
</comment>
<dbReference type="SMART" id="SM00028">
    <property type="entry name" value="TPR"/>
    <property type="match status" value="5"/>
</dbReference>
<organism evidence="6 7">
    <name type="scientific">Tribonema minus</name>
    <dbReference type="NCBI Taxonomy" id="303371"/>
    <lineage>
        <taxon>Eukaryota</taxon>
        <taxon>Sar</taxon>
        <taxon>Stramenopiles</taxon>
        <taxon>Ochrophyta</taxon>
        <taxon>PX clade</taxon>
        <taxon>Xanthophyceae</taxon>
        <taxon>Tribonematales</taxon>
        <taxon>Tribonemataceae</taxon>
        <taxon>Tribonema</taxon>
    </lineage>
</organism>
<dbReference type="GO" id="GO:0005737">
    <property type="term" value="C:cytoplasm"/>
    <property type="evidence" value="ECO:0007669"/>
    <property type="project" value="TreeGrafter"/>
</dbReference>
<keyword evidence="6" id="KW-0808">Transferase</keyword>
<dbReference type="Gene3D" id="1.25.40.1040">
    <property type="match status" value="1"/>
</dbReference>
<dbReference type="InterPro" id="IPR021183">
    <property type="entry name" value="NatA_aux_su"/>
</dbReference>
<feature type="coiled-coil region" evidence="4">
    <location>
        <begin position="614"/>
        <end position="655"/>
    </location>
</feature>
<evidence type="ECO:0000256" key="1">
    <source>
        <dbReference type="ARBA" id="ARBA00022737"/>
    </source>
</evidence>
<keyword evidence="2 3" id="KW-0802">TPR repeat</keyword>
<dbReference type="Proteomes" id="UP000664859">
    <property type="component" value="Unassembled WGS sequence"/>
</dbReference>
<dbReference type="Gene3D" id="1.25.40.1010">
    <property type="match status" value="1"/>
</dbReference>
<dbReference type="InterPro" id="IPR011990">
    <property type="entry name" value="TPR-like_helical_dom_sf"/>
</dbReference>
<dbReference type="InterPro" id="IPR019734">
    <property type="entry name" value="TPR_rpt"/>
</dbReference>
<keyword evidence="7" id="KW-1185">Reference proteome</keyword>
<dbReference type="Pfam" id="PF12569">
    <property type="entry name" value="NatA_aux_su"/>
    <property type="match status" value="1"/>
</dbReference>
<reference evidence="6" key="1">
    <citation type="submission" date="2021-02" db="EMBL/GenBank/DDBJ databases">
        <title>First Annotated Genome of the Yellow-green Alga Tribonema minus.</title>
        <authorList>
            <person name="Mahan K.M."/>
        </authorList>
    </citation>
    <scope>NUCLEOTIDE SEQUENCE</scope>
    <source>
        <strain evidence="6">UTEX B ZZ1240</strain>
    </source>
</reference>
<dbReference type="PANTHER" id="PTHR22767">
    <property type="entry name" value="N-TERMINAL ACETYLTRANSFERASE-RELATED"/>
    <property type="match status" value="1"/>
</dbReference>